<sequence>MKCQALSVVLACTVQAVWANPPPAYGNAPSPPTYGSKPPQYGSSPPQPYGVCKEYYSLIYYPPAQAFCQNNYPKPRQTSTVVTTSTVTVSQPYQGPPSYGPPGHGPPTPPSHGPPFAGPPAVCNAKREADPEVEPVAEAEAHLMNLRKRHYDLAKDFCDKCIKPKPPVTTTQTITKTETKKTTPPTYPTTTAVCQNALEQCGWDKKCCHGLSCKDFTVPAYGNDYTIYKCVPDVPPSTTKSTATGPSTTKSVYTTTPQSSTTKSTTQPVGTETENTKVTTGSSTFSTSTNSRITSLIKLPDELFHIPVDEQVNYRRIDQFLWHSVYELDLSPWILFDQSIDRFIWKPVYELDFSPCDFFHVLVHDLNKYIFRVDLRVHYIQAGHYNFRLDQQDHWKYIAVHDKRDDQRFDHSNYVPDHLHQCLHDAGHIVLRKLKLGLHSPQYNFRHYARDILYWKLELRLHDRKYKPRYHAGHVQHFKPIYFYHHNTSSATTPDTSCTSSQSTSATTSDKRTSSSRSMTDIHELIDGDRKYFVFPDDPFNDTEHPGQEQQLLTDGLHF</sequence>
<dbReference type="AlphaFoldDB" id="A0A2H1G466"/>
<accession>A0A2H1G466</accession>
<feature type="chain" id="PRO_5013877185" evidence="2">
    <location>
        <begin position="20"/>
        <end position="559"/>
    </location>
</feature>
<feature type="region of interest" description="Disordered" evidence="1">
    <location>
        <begin position="537"/>
        <end position="559"/>
    </location>
</feature>
<reference evidence="4" key="1">
    <citation type="submission" date="2017-05" db="EMBL/GenBank/DDBJ databases">
        <authorList>
            <person name="Song R."/>
            <person name="Chenine A.L."/>
            <person name="Ruprecht R.M."/>
        </authorList>
    </citation>
    <scope>NUCLEOTIDE SEQUENCE [LARGE SCALE GENOMIC DNA]</scope>
</reference>
<evidence type="ECO:0000313" key="4">
    <source>
        <dbReference type="Proteomes" id="UP000245764"/>
    </source>
</evidence>
<protein>
    <submittedName>
        <fullName evidence="3">Uncharacterized protein</fullName>
    </submittedName>
</protein>
<name>A0A2H1G466_ZYMTR</name>
<evidence type="ECO:0000313" key="3">
    <source>
        <dbReference type="EMBL" id="SMR48350.1"/>
    </source>
</evidence>
<feature type="compositionally biased region" description="Low complexity" evidence="1">
    <location>
        <begin position="238"/>
        <end position="268"/>
    </location>
</feature>
<feature type="region of interest" description="Disordered" evidence="1">
    <location>
        <begin position="493"/>
        <end position="520"/>
    </location>
</feature>
<dbReference type="EMBL" id="LT854255">
    <property type="protein sequence ID" value="SMR48350.1"/>
    <property type="molecule type" value="Genomic_DNA"/>
</dbReference>
<evidence type="ECO:0000256" key="2">
    <source>
        <dbReference type="SAM" id="SignalP"/>
    </source>
</evidence>
<feature type="compositionally biased region" description="Low complexity" evidence="1">
    <location>
        <begin position="78"/>
        <end position="93"/>
    </location>
</feature>
<evidence type="ECO:0000256" key="1">
    <source>
        <dbReference type="SAM" id="MobiDB-lite"/>
    </source>
</evidence>
<keyword evidence="2" id="KW-0732">Signal</keyword>
<gene>
    <name evidence="3" type="ORF">ZT1E4_G3740</name>
</gene>
<feature type="region of interest" description="Disordered" evidence="1">
    <location>
        <begin position="73"/>
        <end position="133"/>
    </location>
</feature>
<feature type="region of interest" description="Disordered" evidence="1">
    <location>
        <begin position="238"/>
        <end position="284"/>
    </location>
</feature>
<feature type="compositionally biased region" description="Low complexity" evidence="1">
    <location>
        <begin position="493"/>
        <end position="508"/>
    </location>
</feature>
<proteinExistence type="predicted"/>
<dbReference type="Proteomes" id="UP000245764">
    <property type="component" value="Chromosome 3"/>
</dbReference>
<feature type="compositionally biased region" description="Pro residues" evidence="1">
    <location>
        <begin position="94"/>
        <end position="118"/>
    </location>
</feature>
<feature type="signal peptide" evidence="2">
    <location>
        <begin position="1"/>
        <end position="19"/>
    </location>
</feature>
<organism evidence="3 4">
    <name type="scientific">Zymoseptoria tritici ST99CH_1E4</name>
    <dbReference type="NCBI Taxonomy" id="1276532"/>
    <lineage>
        <taxon>Eukaryota</taxon>
        <taxon>Fungi</taxon>
        <taxon>Dikarya</taxon>
        <taxon>Ascomycota</taxon>
        <taxon>Pezizomycotina</taxon>
        <taxon>Dothideomycetes</taxon>
        <taxon>Dothideomycetidae</taxon>
        <taxon>Mycosphaerellales</taxon>
        <taxon>Mycosphaerellaceae</taxon>
        <taxon>Zymoseptoria</taxon>
    </lineage>
</organism>